<gene>
    <name evidence="6" type="ORF">SAMN05443551_0741</name>
</gene>
<evidence type="ECO:0000313" key="6">
    <source>
        <dbReference type="EMBL" id="SHG83628.1"/>
    </source>
</evidence>
<keyword evidence="4" id="KW-0804">Transcription</keyword>
<dbReference type="SUPFAM" id="SSF53850">
    <property type="entry name" value="Periplasmic binding protein-like II"/>
    <property type="match status" value="1"/>
</dbReference>
<dbReference type="Proteomes" id="UP000184221">
    <property type="component" value="Unassembled WGS sequence"/>
</dbReference>
<evidence type="ECO:0000256" key="4">
    <source>
        <dbReference type="ARBA" id="ARBA00023163"/>
    </source>
</evidence>
<dbReference type="PANTHER" id="PTHR30537:SF3">
    <property type="entry name" value="TRANSCRIPTIONAL REGULATORY PROTEIN"/>
    <property type="match status" value="1"/>
</dbReference>
<protein>
    <submittedName>
        <fullName evidence="6">Transcriptional regulator, LysR family</fullName>
    </submittedName>
</protein>
<sequence>MKLDWNDLRVFLALERGASARAAAAQLGTSHSTVLRRLQALEDALNAQLFDRTPEGFVLTGPGERLLVKAQQIEAEVFDVQREIAGSDIELEGPVKLTAPPAVLKYLLLPMLAEFQERYPGIDLEVASTDSFADLDRRDADLAIRFSNSPDEHLVGRRLPEFHDAIYVSKDADPSDLSLGWVGWPDRRRFQERIASTPYSDRPIAWQLPGLELQAEAVRQGRGIGLLPCIMGDQDQKMKRMDADFTQPTLPAWLLQHQDLRRLERVRVFADFIFRRITTLKDKVSGR</sequence>
<dbReference type="Gene3D" id="1.10.10.10">
    <property type="entry name" value="Winged helix-like DNA-binding domain superfamily/Winged helix DNA-binding domain"/>
    <property type="match status" value="1"/>
</dbReference>
<dbReference type="GO" id="GO:0006351">
    <property type="term" value="P:DNA-templated transcription"/>
    <property type="evidence" value="ECO:0007669"/>
    <property type="project" value="TreeGrafter"/>
</dbReference>
<evidence type="ECO:0000259" key="5">
    <source>
        <dbReference type="PROSITE" id="PS50931"/>
    </source>
</evidence>
<dbReference type="PANTHER" id="PTHR30537">
    <property type="entry name" value="HTH-TYPE TRANSCRIPTIONAL REGULATOR"/>
    <property type="match status" value="1"/>
</dbReference>
<feature type="domain" description="HTH lysR-type" evidence="5">
    <location>
        <begin position="3"/>
        <end position="60"/>
    </location>
</feature>
<keyword evidence="7" id="KW-1185">Reference proteome</keyword>
<dbReference type="GO" id="GO:0003700">
    <property type="term" value="F:DNA-binding transcription factor activity"/>
    <property type="evidence" value="ECO:0007669"/>
    <property type="project" value="InterPro"/>
</dbReference>
<accession>A0A1M5N252</accession>
<name>A0A1M5N252_9RHOB</name>
<dbReference type="InterPro" id="IPR036390">
    <property type="entry name" value="WH_DNA-bd_sf"/>
</dbReference>
<evidence type="ECO:0000256" key="3">
    <source>
        <dbReference type="ARBA" id="ARBA00023125"/>
    </source>
</evidence>
<dbReference type="PROSITE" id="PS50931">
    <property type="entry name" value="HTH_LYSR"/>
    <property type="match status" value="1"/>
</dbReference>
<dbReference type="AlphaFoldDB" id="A0A1M5N252"/>
<dbReference type="Pfam" id="PF00126">
    <property type="entry name" value="HTH_1"/>
    <property type="match status" value="1"/>
</dbReference>
<dbReference type="SUPFAM" id="SSF46785">
    <property type="entry name" value="Winged helix' DNA-binding domain"/>
    <property type="match status" value="1"/>
</dbReference>
<proteinExistence type="inferred from homology"/>
<dbReference type="InterPro" id="IPR036388">
    <property type="entry name" value="WH-like_DNA-bd_sf"/>
</dbReference>
<dbReference type="EMBL" id="FQXC01000001">
    <property type="protein sequence ID" value="SHG83628.1"/>
    <property type="molecule type" value="Genomic_DNA"/>
</dbReference>
<evidence type="ECO:0000313" key="7">
    <source>
        <dbReference type="Proteomes" id="UP000184221"/>
    </source>
</evidence>
<dbReference type="GO" id="GO:0043565">
    <property type="term" value="F:sequence-specific DNA binding"/>
    <property type="evidence" value="ECO:0007669"/>
    <property type="project" value="TreeGrafter"/>
</dbReference>
<dbReference type="STRING" id="996342.SAMN05443551_0741"/>
<dbReference type="InterPro" id="IPR058163">
    <property type="entry name" value="LysR-type_TF_proteobact-type"/>
</dbReference>
<dbReference type="Pfam" id="PF03466">
    <property type="entry name" value="LysR_substrate"/>
    <property type="match status" value="1"/>
</dbReference>
<evidence type="ECO:0000256" key="2">
    <source>
        <dbReference type="ARBA" id="ARBA00023015"/>
    </source>
</evidence>
<keyword evidence="2" id="KW-0805">Transcription regulation</keyword>
<dbReference type="InterPro" id="IPR000847">
    <property type="entry name" value="LysR_HTH_N"/>
</dbReference>
<dbReference type="Gene3D" id="3.40.190.290">
    <property type="match status" value="1"/>
</dbReference>
<organism evidence="6 7">
    <name type="scientific">Marivita hallyeonensis</name>
    <dbReference type="NCBI Taxonomy" id="996342"/>
    <lineage>
        <taxon>Bacteria</taxon>
        <taxon>Pseudomonadati</taxon>
        <taxon>Pseudomonadota</taxon>
        <taxon>Alphaproteobacteria</taxon>
        <taxon>Rhodobacterales</taxon>
        <taxon>Roseobacteraceae</taxon>
        <taxon>Marivita</taxon>
    </lineage>
</organism>
<dbReference type="InterPro" id="IPR005119">
    <property type="entry name" value="LysR_subst-bd"/>
</dbReference>
<dbReference type="RefSeq" id="WP_072776131.1">
    <property type="nucleotide sequence ID" value="NZ_FQXC01000001.1"/>
</dbReference>
<keyword evidence="3" id="KW-0238">DNA-binding</keyword>
<comment type="similarity">
    <text evidence="1">Belongs to the LysR transcriptional regulatory family.</text>
</comment>
<reference evidence="6 7" key="1">
    <citation type="submission" date="2016-11" db="EMBL/GenBank/DDBJ databases">
        <authorList>
            <person name="Jaros S."/>
            <person name="Januszkiewicz K."/>
            <person name="Wedrychowicz H."/>
        </authorList>
    </citation>
    <scope>NUCLEOTIDE SEQUENCE [LARGE SCALE GENOMIC DNA]</scope>
    <source>
        <strain evidence="6 7">DSM 29431</strain>
    </source>
</reference>
<evidence type="ECO:0000256" key="1">
    <source>
        <dbReference type="ARBA" id="ARBA00009437"/>
    </source>
</evidence>